<dbReference type="STRING" id="30732.ENSOMEP00000012961"/>
<reference evidence="2" key="1">
    <citation type="submission" date="2025-08" db="UniProtKB">
        <authorList>
            <consortium name="Ensembl"/>
        </authorList>
    </citation>
    <scope>IDENTIFICATION</scope>
</reference>
<dbReference type="PaxDb" id="30732-ENSOMEP00000012961"/>
<dbReference type="SUPFAM" id="SSF53474">
    <property type="entry name" value="alpha/beta-Hydrolases"/>
    <property type="match status" value="1"/>
</dbReference>
<dbReference type="Proteomes" id="UP000261560">
    <property type="component" value="Unplaced"/>
</dbReference>
<dbReference type="InterPro" id="IPR029058">
    <property type="entry name" value="AB_hydrolase_fold"/>
</dbReference>
<name>A0A3B3C4U2_ORYME</name>
<dbReference type="OMA" id="YSAVWDY"/>
<evidence type="ECO:0000259" key="1">
    <source>
        <dbReference type="Pfam" id="PF20408"/>
    </source>
</evidence>
<evidence type="ECO:0000313" key="2">
    <source>
        <dbReference type="Ensembl" id="ENSOMEP00000012961.1"/>
    </source>
</evidence>
<dbReference type="InterPro" id="IPR046879">
    <property type="entry name" value="KANL3/Tex30_Abhydrolase"/>
</dbReference>
<dbReference type="Gene3D" id="3.40.50.1820">
    <property type="entry name" value="alpha/beta hydrolase"/>
    <property type="match status" value="1"/>
</dbReference>
<evidence type="ECO:0000313" key="3">
    <source>
        <dbReference type="Proteomes" id="UP000261560"/>
    </source>
</evidence>
<dbReference type="PANTHER" id="PTHR13136:SF11">
    <property type="entry name" value="TESTIS-EXPRESSED PROTEIN 30"/>
    <property type="match status" value="1"/>
</dbReference>
<sequence length="213" mass="23564">QSHKEPKSNEHLSVPATAAHAHTAVMLTHGAGADMNFKHLVSLARALASNGFLCLRFTCRALNLVYRVKAYHAAWNYLKSQYFQCPPTGRSMGGRAAAALASQLSRDGGDAPRGLICLSFPLHPPAQTQAHLQRSQDLRMLPASIPVLFVSGTEDDMCDPELFNAMMKDMEAPTEVLWLQGGRHGLTVRELIKQIHYKIENEQTKTKTHLCHI</sequence>
<proteinExistence type="predicted"/>
<dbReference type="GeneTree" id="ENSGT00940000163874"/>
<feature type="domain" description="KANL3/Tex30 alpha/beta hydrolase-like" evidence="1">
    <location>
        <begin position="23"/>
        <end position="190"/>
    </location>
</feature>
<dbReference type="AlphaFoldDB" id="A0A3B3C4U2"/>
<protein>
    <submittedName>
        <fullName evidence="2">Testis expressed 30</fullName>
    </submittedName>
</protein>
<dbReference type="Ensembl" id="ENSOMET00000032939.1">
    <property type="protein sequence ID" value="ENSOMEP00000012961.1"/>
    <property type="gene ID" value="ENSOMEG00000014401.1"/>
</dbReference>
<keyword evidence="3" id="KW-1185">Reference proteome</keyword>
<dbReference type="PANTHER" id="PTHR13136">
    <property type="entry name" value="TESTIS DEVELOPMENT PROTEIN PRTD"/>
    <property type="match status" value="1"/>
</dbReference>
<organism evidence="2 3">
    <name type="scientific">Oryzias melastigma</name>
    <name type="common">Marine medaka</name>
    <dbReference type="NCBI Taxonomy" id="30732"/>
    <lineage>
        <taxon>Eukaryota</taxon>
        <taxon>Metazoa</taxon>
        <taxon>Chordata</taxon>
        <taxon>Craniata</taxon>
        <taxon>Vertebrata</taxon>
        <taxon>Euteleostomi</taxon>
        <taxon>Actinopterygii</taxon>
        <taxon>Neopterygii</taxon>
        <taxon>Teleostei</taxon>
        <taxon>Neoteleostei</taxon>
        <taxon>Acanthomorphata</taxon>
        <taxon>Ovalentaria</taxon>
        <taxon>Atherinomorphae</taxon>
        <taxon>Beloniformes</taxon>
        <taxon>Adrianichthyidae</taxon>
        <taxon>Oryziinae</taxon>
        <taxon>Oryzias</taxon>
    </lineage>
</organism>
<dbReference type="InterPro" id="IPR026555">
    <property type="entry name" value="NSL3/Tex30"/>
</dbReference>
<dbReference type="Pfam" id="PF20408">
    <property type="entry name" value="Abhydrolase_11"/>
    <property type="match status" value="1"/>
</dbReference>
<reference evidence="2" key="2">
    <citation type="submission" date="2025-09" db="UniProtKB">
        <authorList>
            <consortium name="Ensembl"/>
        </authorList>
    </citation>
    <scope>IDENTIFICATION</scope>
</reference>
<accession>A0A3B3C4U2</accession>